<evidence type="ECO:0000256" key="2">
    <source>
        <dbReference type="ARBA" id="ARBA00007261"/>
    </source>
</evidence>
<feature type="region of interest" description="Disordered" evidence="9">
    <location>
        <begin position="206"/>
        <end position="260"/>
    </location>
</feature>
<evidence type="ECO:0000256" key="4">
    <source>
        <dbReference type="ARBA" id="ARBA00022723"/>
    </source>
</evidence>
<dbReference type="InterPro" id="IPR032632">
    <property type="entry name" value="Peptidase_M16_M"/>
</dbReference>
<dbReference type="GO" id="GO:0005829">
    <property type="term" value="C:cytosol"/>
    <property type="evidence" value="ECO:0007669"/>
    <property type="project" value="TreeGrafter"/>
</dbReference>
<accession>A0A0C3G2W3</accession>
<dbReference type="GO" id="GO:0004222">
    <property type="term" value="F:metalloendopeptidase activity"/>
    <property type="evidence" value="ECO:0007669"/>
    <property type="project" value="InterPro"/>
</dbReference>
<evidence type="ECO:0000259" key="13">
    <source>
        <dbReference type="Pfam" id="PF22456"/>
    </source>
</evidence>
<dbReference type="MEROPS" id="M16.A09"/>
<reference evidence="14 15" key="1">
    <citation type="submission" date="2014-04" db="EMBL/GenBank/DDBJ databases">
        <authorList>
            <consortium name="DOE Joint Genome Institute"/>
            <person name="Kuo A."/>
            <person name="Tarkka M."/>
            <person name="Buscot F."/>
            <person name="Kohler A."/>
            <person name="Nagy L.G."/>
            <person name="Floudas D."/>
            <person name="Copeland A."/>
            <person name="Barry K.W."/>
            <person name="Cichocki N."/>
            <person name="Veneault-Fourrey C."/>
            <person name="LaButti K."/>
            <person name="Lindquist E.A."/>
            <person name="Lipzen A."/>
            <person name="Lundell T."/>
            <person name="Morin E."/>
            <person name="Murat C."/>
            <person name="Sun H."/>
            <person name="Tunlid A."/>
            <person name="Henrissat B."/>
            <person name="Grigoriev I.V."/>
            <person name="Hibbett D.S."/>
            <person name="Martin F."/>
            <person name="Nordberg H.P."/>
            <person name="Cantor M.N."/>
            <person name="Hua S.X."/>
        </authorList>
    </citation>
    <scope>NUCLEOTIDE SEQUENCE [LARGE SCALE GENOMIC DNA]</scope>
    <source>
        <strain evidence="14 15">F 1598</strain>
    </source>
</reference>
<dbReference type="Pfam" id="PF00675">
    <property type="entry name" value="Peptidase_M16"/>
    <property type="match status" value="1"/>
</dbReference>
<evidence type="ECO:0000256" key="5">
    <source>
        <dbReference type="ARBA" id="ARBA00022801"/>
    </source>
</evidence>
<feature type="domain" description="Peptidase M16 middle/third" evidence="12">
    <location>
        <begin position="450"/>
        <end position="746"/>
    </location>
</feature>
<feature type="compositionally biased region" description="Polar residues" evidence="9">
    <location>
        <begin position="222"/>
        <end position="231"/>
    </location>
</feature>
<dbReference type="FunFam" id="3.30.830.10:FF:000012">
    <property type="entry name" value="Protease 3"/>
    <property type="match status" value="1"/>
</dbReference>
<dbReference type="Pfam" id="PF22456">
    <property type="entry name" value="PqqF-like_C_4"/>
    <property type="match status" value="1"/>
</dbReference>
<evidence type="ECO:0008006" key="16">
    <source>
        <dbReference type="Google" id="ProtNLM"/>
    </source>
</evidence>
<dbReference type="GO" id="GO:0046872">
    <property type="term" value="F:metal ion binding"/>
    <property type="evidence" value="ECO:0007669"/>
    <property type="project" value="UniProtKB-KW"/>
</dbReference>
<dbReference type="AlphaFoldDB" id="A0A0C3G2W3"/>
<gene>
    <name evidence="14" type="ORF">PILCRDRAFT_86475</name>
</gene>
<comment type="cofactor">
    <cofactor evidence="1">
        <name>Zn(2+)</name>
        <dbReference type="ChEBI" id="CHEBI:29105"/>
    </cofactor>
</comment>
<dbReference type="EMBL" id="KN832982">
    <property type="protein sequence ID" value="KIM86194.1"/>
    <property type="molecule type" value="Genomic_DNA"/>
</dbReference>
<feature type="domain" description="Peptidase M16 C-terminal" evidence="11">
    <location>
        <begin position="264"/>
        <end position="437"/>
    </location>
</feature>
<dbReference type="Pfam" id="PF16187">
    <property type="entry name" value="Peptidase_M16_M"/>
    <property type="match status" value="1"/>
</dbReference>
<dbReference type="Gene3D" id="3.30.830.10">
    <property type="entry name" value="Metalloenzyme, LuxS/M16 peptidase-like"/>
    <property type="match status" value="4"/>
</dbReference>
<keyword evidence="6" id="KW-0862">Zinc</keyword>
<feature type="domain" description="Coenzyme PQQ synthesis protein F-like C-terminal lobe" evidence="13">
    <location>
        <begin position="874"/>
        <end position="974"/>
    </location>
</feature>
<keyword evidence="3" id="KW-0645">Protease</keyword>
<protein>
    <recommendedName>
        <fullName evidence="16">Peptidase M16 N-terminal domain-containing protein</fullName>
    </recommendedName>
</protein>
<evidence type="ECO:0000256" key="9">
    <source>
        <dbReference type="SAM" id="MobiDB-lite"/>
    </source>
</evidence>
<feature type="compositionally biased region" description="Low complexity" evidence="9">
    <location>
        <begin position="240"/>
        <end position="251"/>
    </location>
</feature>
<dbReference type="PROSITE" id="PS00143">
    <property type="entry name" value="INSULINASE"/>
    <property type="match status" value="1"/>
</dbReference>
<evidence type="ECO:0000256" key="8">
    <source>
        <dbReference type="RuleBase" id="RU004447"/>
    </source>
</evidence>
<dbReference type="SUPFAM" id="SSF63411">
    <property type="entry name" value="LuxS/MPP-like metallohydrolase"/>
    <property type="match status" value="4"/>
</dbReference>
<dbReference type="InterPro" id="IPR054734">
    <property type="entry name" value="PqqF-like_C_4"/>
</dbReference>
<name>A0A0C3G2W3_PILCF</name>
<dbReference type="InterPro" id="IPR007863">
    <property type="entry name" value="Peptidase_M16_C"/>
</dbReference>
<organism evidence="14 15">
    <name type="scientific">Piloderma croceum (strain F 1598)</name>
    <dbReference type="NCBI Taxonomy" id="765440"/>
    <lineage>
        <taxon>Eukaryota</taxon>
        <taxon>Fungi</taxon>
        <taxon>Dikarya</taxon>
        <taxon>Basidiomycota</taxon>
        <taxon>Agaricomycotina</taxon>
        <taxon>Agaricomycetes</taxon>
        <taxon>Agaricomycetidae</taxon>
        <taxon>Atheliales</taxon>
        <taxon>Atheliaceae</taxon>
        <taxon>Piloderma</taxon>
    </lineage>
</organism>
<dbReference type="InterPro" id="IPR011249">
    <property type="entry name" value="Metalloenz_LuxS/M16"/>
</dbReference>
<evidence type="ECO:0000313" key="15">
    <source>
        <dbReference type="Proteomes" id="UP000054166"/>
    </source>
</evidence>
<keyword evidence="7" id="KW-0482">Metalloprotease</keyword>
<evidence type="ECO:0000259" key="11">
    <source>
        <dbReference type="Pfam" id="PF05193"/>
    </source>
</evidence>
<dbReference type="InterPro" id="IPR001431">
    <property type="entry name" value="Pept_M16_Zn_BS"/>
</dbReference>
<evidence type="ECO:0000256" key="1">
    <source>
        <dbReference type="ARBA" id="ARBA00001947"/>
    </source>
</evidence>
<evidence type="ECO:0000256" key="7">
    <source>
        <dbReference type="ARBA" id="ARBA00023049"/>
    </source>
</evidence>
<proteinExistence type="inferred from homology"/>
<evidence type="ECO:0000313" key="14">
    <source>
        <dbReference type="EMBL" id="KIM86194.1"/>
    </source>
</evidence>
<sequence>MPPKVEWVTVLAHDSIPAYSIYTKPIQKSLQDDREYRIIQLKNGLSATIVHDPTADKAAASLNVAVGHLSDPLDMPGLAHFCEHLLFMGTEQYPKENEYSEFLAKNNGSSNAYTATSNTNYHFSVATPSLRPALSRFASFFHSPLFSPSCTSRELNAVDSEHKKNYQNDMWRTFQMNKHLSKDGHVWSKFGSGNRESLSKAGKDLKAKGKLNGNGSPKVNGVTPSPMTSLRPSPIPSRGASPAPSVASTSSELDADGGTVGRETRRRLVEWWSKEYCSSRMNLCVIGKEPLEDLADMVSSLFSPIQNRGQDPLPTINDHPFGPNQTNRLISVQTIMAFHAIEVYFPLDFQPPRWRHKPGNFIAHFVGHEGPGSLLSYLKNKGWVTALHSGPQLLARGLSMFKVTIYLTREGFKNHRSVMVAIFKYLSLLRSSELPAWYQREMSLMSQTRFRFKEKIKPESYAVWVSTHMEWPVPRELVLAAPQLIWEWDEPDHDGSGLEEIRRVLDSLTIDKGRAVLMAKPEEHDKIGASDAVWEREPIYGTCYRVEKLEKDFVEQLQGPNDIPELKLPGPNAFIPTNLDVDKREVAEPIARPHLIHKTKMSTLWHKKDDQFWVPKANVNIEIRTPFANRSPRDSVLTRLYTELVTDSLAEFAYDAELAGLQYNFASHTLGLWVTLSGYNDKLPVLAHHVLEKARDIKISPERLEIIKEHVARDWKNFFLGQTYRISDYFGRYLLTDRSWTIDEMLLEVPGVTVKDVQDHIGELFSKFNIRILVNGNMDESEAIGLAKTAEGVLTSSLGPEDEVHGSKEIARVPHEVAHLGQDDVIERALILPESSNSIWTTSAPNANEPNSSLTYYMHIGSRTSSALRVTSSLLNQILSEPAFNVLRTKEQLGYVVLCSSWVLAGSGCSGIRIAVQSERGPAYLESRVDAFLEGMKTVIEEMKDDEFEEQKNGLEKKLTEKVKTVAEETNIFWTHIDSGFLDFYRRAHDVETLKSVTKEDVLKLFLSKVHPSSPSRSKLSVHCLSQKPRPKKVSLAAAQVFADLVRTAGFAVDEAAWQEEMGSDPAPTVIDFEKYWKGVLVAPDVKVEEAQQLLEQISSLVEKYPAQEEDENGVVRRAGVNYIEDVKAFKAGLPLSEPPRPLVPWDELMTSKY</sequence>
<dbReference type="GO" id="GO:0005739">
    <property type="term" value="C:mitochondrion"/>
    <property type="evidence" value="ECO:0007669"/>
    <property type="project" value="TreeGrafter"/>
</dbReference>
<feature type="domain" description="Peptidase M16 N-terminal" evidence="10">
    <location>
        <begin position="49"/>
        <end position="182"/>
    </location>
</feature>
<keyword evidence="4" id="KW-0479">Metal-binding</keyword>
<dbReference type="FunFam" id="3.30.830.10:FF:000003">
    <property type="entry name" value="Insulin-degrading enzyme"/>
    <property type="match status" value="1"/>
</dbReference>
<dbReference type="Pfam" id="PF05193">
    <property type="entry name" value="Peptidase_M16_C"/>
    <property type="match status" value="1"/>
</dbReference>
<dbReference type="PANTHER" id="PTHR43690:SF18">
    <property type="entry name" value="INSULIN-DEGRADING ENZYME-RELATED"/>
    <property type="match status" value="1"/>
</dbReference>
<dbReference type="Proteomes" id="UP000054166">
    <property type="component" value="Unassembled WGS sequence"/>
</dbReference>
<keyword evidence="15" id="KW-1185">Reference proteome</keyword>
<reference evidence="15" key="2">
    <citation type="submission" date="2015-01" db="EMBL/GenBank/DDBJ databases">
        <title>Evolutionary Origins and Diversification of the Mycorrhizal Mutualists.</title>
        <authorList>
            <consortium name="DOE Joint Genome Institute"/>
            <consortium name="Mycorrhizal Genomics Consortium"/>
            <person name="Kohler A."/>
            <person name="Kuo A."/>
            <person name="Nagy L.G."/>
            <person name="Floudas D."/>
            <person name="Copeland A."/>
            <person name="Barry K.W."/>
            <person name="Cichocki N."/>
            <person name="Veneault-Fourrey C."/>
            <person name="LaButti K."/>
            <person name="Lindquist E.A."/>
            <person name="Lipzen A."/>
            <person name="Lundell T."/>
            <person name="Morin E."/>
            <person name="Murat C."/>
            <person name="Riley R."/>
            <person name="Ohm R."/>
            <person name="Sun H."/>
            <person name="Tunlid A."/>
            <person name="Henrissat B."/>
            <person name="Grigoriev I.V."/>
            <person name="Hibbett D.S."/>
            <person name="Martin F."/>
        </authorList>
    </citation>
    <scope>NUCLEOTIDE SEQUENCE [LARGE SCALE GENOMIC DNA]</scope>
    <source>
        <strain evidence="15">F 1598</strain>
    </source>
</reference>
<dbReference type="InterPro" id="IPR011765">
    <property type="entry name" value="Pept_M16_N"/>
</dbReference>
<dbReference type="GO" id="GO:0043171">
    <property type="term" value="P:peptide catabolic process"/>
    <property type="evidence" value="ECO:0007669"/>
    <property type="project" value="TreeGrafter"/>
</dbReference>
<dbReference type="STRING" id="765440.A0A0C3G2W3"/>
<evidence type="ECO:0000256" key="3">
    <source>
        <dbReference type="ARBA" id="ARBA00022670"/>
    </source>
</evidence>
<keyword evidence="5" id="KW-0378">Hydrolase</keyword>
<dbReference type="OrthoDB" id="952271at2759"/>
<dbReference type="InterPro" id="IPR050626">
    <property type="entry name" value="Peptidase_M16"/>
</dbReference>
<dbReference type="HOGENOM" id="CLU_004639_1_1_1"/>
<dbReference type="GO" id="GO:0051603">
    <property type="term" value="P:proteolysis involved in protein catabolic process"/>
    <property type="evidence" value="ECO:0007669"/>
    <property type="project" value="TreeGrafter"/>
</dbReference>
<dbReference type="PANTHER" id="PTHR43690">
    <property type="entry name" value="NARDILYSIN"/>
    <property type="match status" value="1"/>
</dbReference>
<evidence type="ECO:0000259" key="10">
    <source>
        <dbReference type="Pfam" id="PF00675"/>
    </source>
</evidence>
<evidence type="ECO:0000256" key="6">
    <source>
        <dbReference type="ARBA" id="ARBA00022833"/>
    </source>
</evidence>
<dbReference type="InParanoid" id="A0A0C3G2W3"/>
<comment type="similarity">
    <text evidence="2 8">Belongs to the peptidase M16 family.</text>
</comment>
<evidence type="ECO:0000259" key="12">
    <source>
        <dbReference type="Pfam" id="PF16187"/>
    </source>
</evidence>
<dbReference type="FunCoup" id="A0A0C3G2W3">
    <property type="interactions" value="450"/>
</dbReference>
<dbReference type="FunFam" id="3.30.830.10:FF:000005">
    <property type="entry name" value="nardilysin isoform X1"/>
    <property type="match status" value="1"/>
</dbReference>